<dbReference type="Pfam" id="PF00717">
    <property type="entry name" value="Peptidase_S24"/>
    <property type="match status" value="1"/>
</dbReference>
<sequence>MPVGLGVVVVRGRSMEPTLHTGDRMVVLHGAPPRLGRLAIVRLPDDPDGNPRPLAIKRVTMRDPADRRRYWVESDNQGALGVADSWTHGIGSLARDQIRALVLFRIPDRVRLPGRRRLRR</sequence>
<gene>
    <name evidence="2" type="ORF">SAMN04489867_0231</name>
</gene>
<dbReference type="OrthoDB" id="1467636at2"/>
<dbReference type="InterPro" id="IPR036286">
    <property type="entry name" value="LexA/Signal_pep-like_sf"/>
</dbReference>
<accession>A0A1H0L9B3</accession>
<dbReference type="Gene3D" id="2.10.109.10">
    <property type="entry name" value="Umud Fragment, subunit A"/>
    <property type="match status" value="1"/>
</dbReference>
<reference evidence="3" key="1">
    <citation type="submission" date="2016-10" db="EMBL/GenBank/DDBJ databases">
        <authorList>
            <person name="Varghese N."/>
            <person name="Submissions S."/>
        </authorList>
    </citation>
    <scope>NUCLEOTIDE SEQUENCE [LARGE SCALE GENOMIC DNA]</scope>
    <source>
        <strain evidence="3">DSM 22329</strain>
    </source>
</reference>
<feature type="domain" description="Peptidase S24/S26A/S26B/S26C" evidence="1">
    <location>
        <begin position="6"/>
        <end position="76"/>
    </location>
</feature>
<evidence type="ECO:0000313" key="2">
    <source>
        <dbReference type="EMBL" id="SDO64788.1"/>
    </source>
</evidence>
<dbReference type="EMBL" id="LT629711">
    <property type="protein sequence ID" value="SDO64788.1"/>
    <property type="molecule type" value="Genomic_DNA"/>
</dbReference>
<proteinExistence type="predicted"/>
<dbReference type="SUPFAM" id="SSF51306">
    <property type="entry name" value="LexA/Signal peptidase"/>
    <property type="match status" value="1"/>
</dbReference>
<evidence type="ECO:0000259" key="1">
    <source>
        <dbReference type="Pfam" id="PF00717"/>
    </source>
</evidence>
<dbReference type="STRING" id="443156.SAMN04489867_0231"/>
<keyword evidence="3" id="KW-1185">Reference proteome</keyword>
<dbReference type="Proteomes" id="UP000199077">
    <property type="component" value="Chromosome I"/>
</dbReference>
<organism evidence="2 3">
    <name type="scientific">Pedococcus dokdonensis</name>
    <dbReference type="NCBI Taxonomy" id="443156"/>
    <lineage>
        <taxon>Bacteria</taxon>
        <taxon>Bacillati</taxon>
        <taxon>Actinomycetota</taxon>
        <taxon>Actinomycetes</taxon>
        <taxon>Micrococcales</taxon>
        <taxon>Intrasporangiaceae</taxon>
        <taxon>Pedococcus</taxon>
    </lineage>
</organism>
<protein>
    <submittedName>
        <fullName evidence="2">Peptidase S24-like</fullName>
    </submittedName>
</protein>
<evidence type="ECO:0000313" key="3">
    <source>
        <dbReference type="Proteomes" id="UP000199077"/>
    </source>
</evidence>
<dbReference type="CDD" id="cd06462">
    <property type="entry name" value="Peptidase_S24_S26"/>
    <property type="match status" value="1"/>
</dbReference>
<dbReference type="InterPro" id="IPR015927">
    <property type="entry name" value="Peptidase_S24_S26A/B/C"/>
</dbReference>
<dbReference type="RefSeq" id="WP_091780371.1">
    <property type="nucleotide sequence ID" value="NZ_LT629711.1"/>
</dbReference>
<name>A0A1H0L9B3_9MICO</name>
<dbReference type="AlphaFoldDB" id="A0A1H0L9B3"/>